<evidence type="ECO:0000313" key="2">
    <source>
        <dbReference type="Proteomes" id="UP000267606"/>
    </source>
</evidence>
<proteinExistence type="predicted"/>
<keyword evidence="2" id="KW-1185">Reference proteome</keyword>
<evidence type="ECO:0000313" key="3">
    <source>
        <dbReference type="WBParaSite" id="OFLC_0000371001-mRNA-1"/>
    </source>
</evidence>
<gene>
    <name evidence="1" type="ORF">OFLC_LOCUS3711</name>
</gene>
<reference evidence="3" key="1">
    <citation type="submission" date="2016-06" db="UniProtKB">
        <authorList>
            <consortium name="WormBaseParasite"/>
        </authorList>
    </citation>
    <scope>IDENTIFICATION</scope>
</reference>
<dbReference type="EMBL" id="UZAJ01002581">
    <property type="protein sequence ID" value="VDO37519.1"/>
    <property type="molecule type" value="Genomic_DNA"/>
</dbReference>
<protein>
    <submittedName>
        <fullName evidence="1 3">Uncharacterized protein</fullName>
    </submittedName>
</protein>
<accession>A0A183H899</accession>
<evidence type="ECO:0000313" key="1">
    <source>
        <dbReference type="EMBL" id="VDO37519.1"/>
    </source>
</evidence>
<name>A0A183H899_9BILA</name>
<dbReference type="WBParaSite" id="OFLC_0000371001-mRNA-1">
    <property type="protein sequence ID" value="OFLC_0000371001-mRNA-1"/>
    <property type="gene ID" value="OFLC_0000371001"/>
</dbReference>
<organism evidence="3">
    <name type="scientific">Onchocerca flexuosa</name>
    <dbReference type="NCBI Taxonomy" id="387005"/>
    <lineage>
        <taxon>Eukaryota</taxon>
        <taxon>Metazoa</taxon>
        <taxon>Ecdysozoa</taxon>
        <taxon>Nematoda</taxon>
        <taxon>Chromadorea</taxon>
        <taxon>Rhabditida</taxon>
        <taxon>Spirurina</taxon>
        <taxon>Spiruromorpha</taxon>
        <taxon>Filarioidea</taxon>
        <taxon>Onchocercidae</taxon>
        <taxon>Onchocerca</taxon>
    </lineage>
</organism>
<sequence length="70" mass="8133">MADLQEHIQALRQQLDDSIKLHSCRQQQTVINRSSNGERSVEPVIPKNRRILHMLHQDETSACVQIKVNF</sequence>
<dbReference type="Proteomes" id="UP000267606">
    <property type="component" value="Unassembled WGS sequence"/>
</dbReference>
<reference evidence="1 2" key="2">
    <citation type="submission" date="2018-11" db="EMBL/GenBank/DDBJ databases">
        <authorList>
            <consortium name="Pathogen Informatics"/>
        </authorList>
    </citation>
    <scope>NUCLEOTIDE SEQUENCE [LARGE SCALE GENOMIC DNA]</scope>
</reference>
<dbReference type="AlphaFoldDB" id="A0A183H899"/>